<accession>A0A1E5PH63</accession>
<evidence type="ECO:0000313" key="3">
    <source>
        <dbReference type="EMBL" id="OEJ28869.1"/>
    </source>
</evidence>
<gene>
    <name evidence="3" type="ORF">AS594_35005</name>
</gene>
<keyword evidence="4" id="KW-1185">Reference proteome</keyword>
<reference evidence="3 4" key="1">
    <citation type="submission" date="2016-08" db="EMBL/GenBank/DDBJ databases">
        <title>Complete genome sequence of Streptomyces agglomeratus strain 6-3-2, a novel anti-MRSA actinomycete isolated from Wuli of Tebit, China.</title>
        <authorList>
            <person name="Chen X."/>
        </authorList>
    </citation>
    <scope>NUCLEOTIDE SEQUENCE [LARGE SCALE GENOMIC DNA]</scope>
    <source>
        <strain evidence="3 4">6-3-2</strain>
    </source>
</reference>
<keyword evidence="1" id="KW-0175">Coiled coil</keyword>
<dbReference type="OrthoDB" id="7472701at2"/>
<name>A0A1E5PH63_9ACTN</name>
<dbReference type="RefSeq" id="WP_069930134.1">
    <property type="nucleotide sequence ID" value="NZ_MEHI01000001.1"/>
</dbReference>
<feature type="coiled-coil region" evidence="1">
    <location>
        <begin position="73"/>
        <end position="100"/>
    </location>
</feature>
<dbReference type="Proteomes" id="UP000095759">
    <property type="component" value="Unassembled WGS sequence"/>
</dbReference>
<dbReference type="EMBL" id="MEHJ01000001">
    <property type="protein sequence ID" value="OEJ28869.1"/>
    <property type="molecule type" value="Genomic_DNA"/>
</dbReference>
<sequence length="137" mass="15043">MTEQSTDERARIRAAIDRLLAGRPTASDGALTVVALAAEAGVHRMALQKRHADLKHEFYERVRIETKQPPESEKRLRKTVSDLKETVAAQKAEITALRHQVTQLALANAVLTRQGHNLSESSAEAPANVVPLHPKGE</sequence>
<dbReference type="AlphaFoldDB" id="A0A1E5PH63"/>
<evidence type="ECO:0000256" key="2">
    <source>
        <dbReference type="SAM" id="MobiDB-lite"/>
    </source>
</evidence>
<evidence type="ECO:0000256" key="1">
    <source>
        <dbReference type="SAM" id="Coils"/>
    </source>
</evidence>
<protein>
    <submittedName>
        <fullName evidence="3">Uncharacterized protein</fullName>
    </submittedName>
</protein>
<comment type="caution">
    <text evidence="3">The sequence shown here is derived from an EMBL/GenBank/DDBJ whole genome shotgun (WGS) entry which is preliminary data.</text>
</comment>
<organism evidence="3 4">
    <name type="scientific">Streptomyces agglomeratus</name>
    <dbReference type="NCBI Taxonomy" id="285458"/>
    <lineage>
        <taxon>Bacteria</taxon>
        <taxon>Bacillati</taxon>
        <taxon>Actinomycetota</taxon>
        <taxon>Actinomycetes</taxon>
        <taxon>Kitasatosporales</taxon>
        <taxon>Streptomycetaceae</taxon>
        <taxon>Streptomyces</taxon>
    </lineage>
</organism>
<feature type="region of interest" description="Disordered" evidence="2">
    <location>
        <begin position="115"/>
        <end position="137"/>
    </location>
</feature>
<evidence type="ECO:0000313" key="4">
    <source>
        <dbReference type="Proteomes" id="UP000095759"/>
    </source>
</evidence>
<proteinExistence type="predicted"/>